<dbReference type="InterPro" id="IPR036390">
    <property type="entry name" value="WH_DNA-bd_sf"/>
</dbReference>
<dbReference type="PROSITE" id="PS00519">
    <property type="entry name" value="HTH_ASNC_1"/>
    <property type="match status" value="1"/>
</dbReference>
<name>A0ABM5X3M2_9DEIO</name>
<sequence>MSVPSRFTASTPEQARLLLQRPYQWVLGAVMDGRGSAAAVAAETGVSLTRTHHRLTRLLAAGLIEIAQVRARAGRGVKEYRAVAAEYRVPLALTDASDLEELLNEAAAPFFRTYVTGVARAMGRTGGDEDVRLSRDAHGKLTVQYGGGRISADSFGTMGEMRLRPETLTELHARLRELQQWVSQRTSAEQDDPGARQALLGLLLAPGDSPER</sequence>
<proteinExistence type="predicted"/>
<reference evidence="1 2" key="1">
    <citation type="submission" date="2015-12" db="EMBL/GenBank/DDBJ databases">
        <authorList>
            <person name="Kim M.K."/>
            <person name="Srinivasan S."/>
            <person name="Lee J.-J."/>
            <person name="Kim K."/>
        </authorList>
    </citation>
    <scope>NUCLEOTIDE SEQUENCE [LARGE SCALE GENOMIC DNA]</scope>
    <source>
        <strain evidence="1 2">BM2</strain>
    </source>
</reference>
<accession>A0ABM5X3M2</accession>
<dbReference type="Proteomes" id="UP000060071">
    <property type="component" value="Chromosome"/>
</dbReference>
<keyword evidence="2" id="KW-1185">Reference proteome</keyword>
<protein>
    <recommendedName>
        <fullName evidence="3">Transcriptional regulator</fullName>
    </recommendedName>
</protein>
<evidence type="ECO:0000313" key="1">
    <source>
        <dbReference type="EMBL" id="ALW88268.1"/>
    </source>
</evidence>
<dbReference type="RefSeq" id="WP_062157602.1">
    <property type="nucleotide sequence ID" value="NZ_CP013910.1"/>
</dbReference>
<dbReference type="InterPro" id="IPR036388">
    <property type="entry name" value="WH-like_DNA-bd_sf"/>
</dbReference>
<evidence type="ECO:0000313" key="2">
    <source>
        <dbReference type="Proteomes" id="UP000060071"/>
    </source>
</evidence>
<organism evidence="1 2">
    <name type="scientific">Deinococcus actinosclerus</name>
    <dbReference type="NCBI Taxonomy" id="1768108"/>
    <lineage>
        <taxon>Bacteria</taxon>
        <taxon>Thermotogati</taxon>
        <taxon>Deinococcota</taxon>
        <taxon>Deinococci</taxon>
        <taxon>Deinococcales</taxon>
        <taxon>Deinococcaceae</taxon>
        <taxon>Deinococcus</taxon>
    </lineage>
</organism>
<dbReference type="SUPFAM" id="SSF46785">
    <property type="entry name" value="Winged helix' DNA-binding domain"/>
    <property type="match status" value="1"/>
</dbReference>
<dbReference type="InterPro" id="IPR019885">
    <property type="entry name" value="Tscrpt_reg_HTH_AsnC-type_CS"/>
</dbReference>
<dbReference type="Gene3D" id="1.10.10.10">
    <property type="entry name" value="Winged helix-like DNA-binding domain superfamily/Winged helix DNA-binding domain"/>
    <property type="match status" value="1"/>
</dbReference>
<evidence type="ECO:0008006" key="3">
    <source>
        <dbReference type="Google" id="ProtNLM"/>
    </source>
</evidence>
<dbReference type="EMBL" id="CP013910">
    <property type="protein sequence ID" value="ALW88268.1"/>
    <property type="molecule type" value="Genomic_DNA"/>
</dbReference>
<gene>
    <name evidence="1" type="ORF">AUC44_04655</name>
</gene>